<dbReference type="EMBL" id="KZ819705">
    <property type="protein sequence ID" value="PWN53890.1"/>
    <property type="molecule type" value="Genomic_DNA"/>
</dbReference>
<sequence>MGKDKKNKNQEPTEIVKGQPSDCGVVFDSSEPTLEAAKQQVKLEHVNKPWTRDAWERAKPFVLEQRQKLEGQGWSNADGARTELFVLRKNAPHGAFTEDGFEVPKKFIDFTRSGKGGEEPAEDGAEGADKKKKTARASKKKENAPSYEINNEYIWKVKVDGDGEESDRDPSVVLDVTEALENILYLLQVLQPGMARLQYNRKDVTQRGTKQSDMRDDGEAPTIRHRAMVAASEKLTRTLPPSFWLKRNAEELKKILGQEGYDATLEASEDVSRSTTREVKGVAEKVWEEKIVKPETEKKSKKKEAAAMKENAQPATAVV</sequence>
<proteinExistence type="predicted"/>
<organism evidence="1 2">
    <name type="scientific">Violaceomyces palustris</name>
    <dbReference type="NCBI Taxonomy" id="1673888"/>
    <lineage>
        <taxon>Eukaryota</taxon>
        <taxon>Fungi</taxon>
        <taxon>Dikarya</taxon>
        <taxon>Basidiomycota</taxon>
        <taxon>Ustilaginomycotina</taxon>
        <taxon>Ustilaginomycetes</taxon>
        <taxon>Violaceomycetales</taxon>
        <taxon>Violaceomycetaceae</taxon>
        <taxon>Violaceomyces</taxon>
    </lineage>
</organism>
<reference evidence="1 2" key="1">
    <citation type="journal article" date="2018" name="Mol. Biol. Evol.">
        <title>Broad Genomic Sampling Reveals a Smut Pathogenic Ancestry of the Fungal Clade Ustilaginomycotina.</title>
        <authorList>
            <person name="Kijpornyongpan T."/>
            <person name="Mondo S.J."/>
            <person name="Barry K."/>
            <person name="Sandor L."/>
            <person name="Lee J."/>
            <person name="Lipzen A."/>
            <person name="Pangilinan J."/>
            <person name="LaButti K."/>
            <person name="Hainaut M."/>
            <person name="Henrissat B."/>
            <person name="Grigoriev I.V."/>
            <person name="Spatafora J.W."/>
            <person name="Aime M.C."/>
        </authorList>
    </citation>
    <scope>NUCLEOTIDE SEQUENCE [LARGE SCALE GENOMIC DNA]</scope>
    <source>
        <strain evidence="1 2">SA 807</strain>
    </source>
</reference>
<name>A0ACD0P727_9BASI</name>
<accession>A0ACD0P727</accession>
<dbReference type="Proteomes" id="UP000245626">
    <property type="component" value="Unassembled WGS sequence"/>
</dbReference>
<evidence type="ECO:0000313" key="2">
    <source>
        <dbReference type="Proteomes" id="UP000245626"/>
    </source>
</evidence>
<gene>
    <name evidence="1" type="ORF">IE53DRAFT_372801</name>
</gene>
<protein>
    <submittedName>
        <fullName evidence="1">Uncharacterized protein</fullName>
    </submittedName>
</protein>
<keyword evidence="2" id="KW-1185">Reference proteome</keyword>
<evidence type="ECO:0000313" key="1">
    <source>
        <dbReference type="EMBL" id="PWN53890.1"/>
    </source>
</evidence>